<dbReference type="InterPro" id="IPR001270">
    <property type="entry name" value="ClpA/B"/>
</dbReference>
<dbReference type="EMBL" id="VCDI01000001">
    <property type="protein sequence ID" value="TLU74299.1"/>
    <property type="molecule type" value="Genomic_DNA"/>
</dbReference>
<evidence type="ECO:0000256" key="3">
    <source>
        <dbReference type="ARBA" id="ARBA00022741"/>
    </source>
</evidence>
<evidence type="ECO:0000256" key="2">
    <source>
        <dbReference type="ARBA" id="ARBA00022737"/>
    </source>
</evidence>
<dbReference type="CDD" id="cd19499">
    <property type="entry name" value="RecA-like_ClpB_Hsp104-like"/>
    <property type="match status" value="1"/>
</dbReference>
<keyword evidence="11" id="KW-1185">Reference proteome</keyword>
<name>A0A5R9JBC4_9PROT</name>
<dbReference type="InterPro" id="IPR004176">
    <property type="entry name" value="Clp_R_N"/>
</dbReference>
<dbReference type="GO" id="GO:0016887">
    <property type="term" value="F:ATP hydrolysis activity"/>
    <property type="evidence" value="ECO:0007669"/>
    <property type="project" value="InterPro"/>
</dbReference>
<evidence type="ECO:0000256" key="4">
    <source>
        <dbReference type="ARBA" id="ARBA00022840"/>
    </source>
</evidence>
<dbReference type="PROSITE" id="PS00871">
    <property type="entry name" value="CLPAB_2"/>
    <property type="match status" value="1"/>
</dbReference>
<dbReference type="Gene3D" id="1.10.1780.10">
    <property type="entry name" value="Clp, N-terminal domain"/>
    <property type="match status" value="1"/>
</dbReference>
<dbReference type="InterPro" id="IPR027417">
    <property type="entry name" value="P-loop_NTPase"/>
</dbReference>
<sequence length="787" mass="85956">MLSRNLEQTLHRALSLAGERRHEYATLEHLLLGLVDDGDAATVLRACGVDLDKLRSDLTEFLDKDLAGLASERASEPKPTAAFQRVVQRAAIHVQSSGRDEVTGANVLVALFSERESHAVYFLQLQDMTRLDAVNFISHGIAKAPGRSSQRPATGSAGGGSGGGDGPEGEREERGRGGKNQDGLSAYCVNLNKKALAGKIDPLIGRDQEIERTIQILCRRTKNNPLYVGDPGVGKTAIAEGLAKRIVEGDVPEVLAKSTIYALDMGALLAGTRYRGDFEERLKAVVTELENNPGGILFIDEIHTVIGAGATSGGAMDASNLLKPALAQGTLRCIGSTTYKEFRTYFEKDRALVRRFQKIDVNEPSVEDAVKILRGLKANYEKHHKVRYTEEAIRASVELSAKYIHDRKLPDKAIDVIDEVGASRMLLPEGKRRKTVTLRDVEEIVAKIARIPPKSVSADDKETLRSLERDLKAMVFGQDRAIEALSAAIKLSRAGLRDAEKPIGNYLFSGPTGVGKTEVAKQLASTLGIELIRFDMSEYMERHSISRLIGAPPGYVGFDQGGLLTDSIDQHPHAVLLLDEIEKAHQDLYNILLQVMDHGKLTDHNGKTVDFRNVILIMTTNAGAADLTREAIGFGRDNRAGEDEEAIKRIFTPEFRNRLDAIIPFAGLTPEIVAQVVEKFVLQLEAQLADRNVTIELSSSAKEWLAERGYDRLYGARPLARVIQEHIKKPLAEELLFGRLVKGGSVKVSLRDGKLAFDYVEAVAVPQAAESEGDEGGGSERESEAAN</sequence>
<dbReference type="Pfam" id="PF07724">
    <property type="entry name" value="AAA_2"/>
    <property type="match status" value="1"/>
</dbReference>
<comment type="similarity">
    <text evidence="1 7">Belongs to the ClpA/ClpB family.</text>
</comment>
<dbReference type="InterPro" id="IPR041546">
    <property type="entry name" value="ClpA/ClpB_AAA_lid"/>
</dbReference>
<dbReference type="Pfam" id="PF02861">
    <property type="entry name" value="Clp_N"/>
    <property type="match status" value="1"/>
</dbReference>
<dbReference type="InterPro" id="IPR050130">
    <property type="entry name" value="ClpA_ClpB"/>
</dbReference>
<dbReference type="InterPro" id="IPR018368">
    <property type="entry name" value="ClpA/B_CS1"/>
</dbReference>
<keyword evidence="3 7" id="KW-0547">Nucleotide-binding</keyword>
<keyword evidence="10" id="KW-0645">Protease</keyword>
<dbReference type="InterPro" id="IPR003959">
    <property type="entry name" value="ATPase_AAA_core"/>
</dbReference>
<gene>
    <name evidence="10" type="primary">clpA</name>
    <name evidence="10" type="ORF">FE263_03660</name>
</gene>
<dbReference type="PANTHER" id="PTHR11638:SF111">
    <property type="entry name" value="ATP-DEPENDENT CLP PROTEASE ATP-BINDING SUBUNIT CLPA"/>
    <property type="match status" value="1"/>
</dbReference>
<keyword evidence="2 6" id="KW-0677">Repeat</keyword>
<dbReference type="InterPro" id="IPR013461">
    <property type="entry name" value="ClpA"/>
</dbReference>
<dbReference type="InterPro" id="IPR019489">
    <property type="entry name" value="Clp_ATPase_C"/>
</dbReference>
<evidence type="ECO:0000256" key="1">
    <source>
        <dbReference type="ARBA" id="ARBA00008675"/>
    </source>
</evidence>
<dbReference type="Gene3D" id="3.40.50.300">
    <property type="entry name" value="P-loop containing nucleotide triphosphate hydrolases"/>
    <property type="match status" value="2"/>
</dbReference>
<dbReference type="SMART" id="SM01086">
    <property type="entry name" value="ClpB_D2-small"/>
    <property type="match status" value="1"/>
</dbReference>
<dbReference type="GO" id="GO:0006508">
    <property type="term" value="P:proteolysis"/>
    <property type="evidence" value="ECO:0007669"/>
    <property type="project" value="UniProtKB-KW"/>
</dbReference>
<feature type="region of interest" description="Disordered" evidence="8">
    <location>
        <begin position="768"/>
        <end position="787"/>
    </location>
</feature>
<dbReference type="Pfam" id="PF10431">
    <property type="entry name" value="ClpB_D2-small"/>
    <property type="match status" value="1"/>
</dbReference>
<dbReference type="SMART" id="SM00382">
    <property type="entry name" value="AAA"/>
    <property type="match status" value="2"/>
</dbReference>
<dbReference type="GO" id="GO:0043335">
    <property type="term" value="P:protein unfolding"/>
    <property type="evidence" value="ECO:0007669"/>
    <property type="project" value="InterPro"/>
</dbReference>
<dbReference type="PANTHER" id="PTHR11638">
    <property type="entry name" value="ATP-DEPENDENT CLP PROTEASE"/>
    <property type="match status" value="1"/>
</dbReference>
<organism evidence="10 11">
    <name type="scientific">Lichenicoccus roseus</name>
    <dbReference type="NCBI Taxonomy" id="2683649"/>
    <lineage>
        <taxon>Bacteria</taxon>
        <taxon>Pseudomonadati</taxon>
        <taxon>Pseudomonadota</taxon>
        <taxon>Alphaproteobacteria</taxon>
        <taxon>Acetobacterales</taxon>
        <taxon>Acetobacteraceae</taxon>
        <taxon>Lichenicoccus</taxon>
    </lineage>
</organism>
<evidence type="ECO:0000256" key="5">
    <source>
        <dbReference type="ARBA" id="ARBA00023186"/>
    </source>
</evidence>
<dbReference type="PROSITE" id="PS51903">
    <property type="entry name" value="CLP_R"/>
    <property type="match status" value="1"/>
</dbReference>
<dbReference type="RefSeq" id="WP_138324550.1">
    <property type="nucleotide sequence ID" value="NZ_VCDI01000001.1"/>
</dbReference>
<dbReference type="InterPro" id="IPR003593">
    <property type="entry name" value="AAA+_ATPase"/>
</dbReference>
<feature type="compositionally biased region" description="Basic and acidic residues" evidence="8">
    <location>
        <begin position="778"/>
        <end position="787"/>
    </location>
</feature>
<evidence type="ECO:0000256" key="7">
    <source>
        <dbReference type="RuleBase" id="RU004432"/>
    </source>
</evidence>
<dbReference type="InterPro" id="IPR028299">
    <property type="entry name" value="ClpA/B_CS2"/>
</dbReference>
<dbReference type="CDD" id="cd00009">
    <property type="entry name" value="AAA"/>
    <property type="match status" value="1"/>
</dbReference>
<dbReference type="SUPFAM" id="SSF52540">
    <property type="entry name" value="P-loop containing nucleoside triphosphate hydrolases"/>
    <property type="match status" value="2"/>
</dbReference>
<dbReference type="Proteomes" id="UP000305654">
    <property type="component" value="Unassembled WGS sequence"/>
</dbReference>
<dbReference type="PRINTS" id="PR00300">
    <property type="entry name" value="CLPPROTEASEA"/>
</dbReference>
<reference evidence="10 11" key="1">
    <citation type="submission" date="2019-05" db="EMBL/GenBank/DDBJ databases">
        <authorList>
            <person name="Pankratov T."/>
            <person name="Grouzdev D."/>
        </authorList>
    </citation>
    <scope>NUCLEOTIDE SEQUENCE [LARGE SCALE GENOMIC DNA]</scope>
    <source>
        <strain evidence="10 11">KEBCLARHB70R</strain>
    </source>
</reference>
<keyword evidence="10" id="KW-0378">Hydrolase</keyword>
<feature type="region of interest" description="Disordered" evidence="8">
    <location>
        <begin position="143"/>
        <end position="181"/>
    </location>
</feature>
<keyword evidence="4 7" id="KW-0067">ATP-binding</keyword>
<dbReference type="InterPro" id="IPR036628">
    <property type="entry name" value="Clp_N_dom_sf"/>
</dbReference>
<evidence type="ECO:0000256" key="6">
    <source>
        <dbReference type="PROSITE-ProRule" id="PRU01251"/>
    </source>
</evidence>
<comment type="caution">
    <text evidence="10">The sequence shown here is derived from an EMBL/GenBank/DDBJ whole genome shotgun (WGS) entry which is preliminary data.</text>
</comment>
<dbReference type="GO" id="GO:0005737">
    <property type="term" value="C:cytoplasm"/>
    <property type="evidence" value="ECO:0007669"/>
    <property type="project" value="TreeGrafter"/>
</dbReference>
<dbReference type="FunFam" id="3.40.50.300:FF:000010">
    <property type="entry name" value="Chaperone clpB 1, putative"/>
    <property type="match status" value="1"/>
</dbReference>
<dbReference type="GO" id="GO:0005524">
    <property type="term" value="F:ATP binding"/>
    <property type="evidence" value="ECO:0007669"/>
    <property type="project" value="UniProtKB-KW"/>
</dbReference>
<proteinExistence type="inferred from homology"/>
<dbReference type="Pfam" id="PF17871">
    <property type="entry name" value="AAA_lid_9"/>
    <property type="match status" value="1"/>
</dbReference>
<dbReference type="GO" id="GO:0008233">
    <property type="term" value="F:peptidase activity"/>
    <property type="evidence" value="ECO:0007669"/>
    <property type="project" value="UniProtKB-KW"/>
</dbReference>
<dbReference type="AlphaFoldDB" id="A0A5R9JBC4"/>
<dbReference type="SUPFAM" id="SSF81923">
    <property type="entry name" value="Double Clp-N motif"/>
    <property type="match status" value="1"/>
</dbReference>
<keyword evidence="5 7" id="KW-0143">Chaperone</keyword>
<evidence type="ECO:0000259" key="9">
    <source>
        <dbReference type="PROSITE" id="PS51903"/>
    </source>
</evidence>
<protein>
    <submittedName>
        <fullName evidence="10">ATP-dependent Clp protease ATP-binding subunit ClpA</fullName>
    </submittedName>
</protein>
<evidence type="ECO:0000313" key="10">
    <source>
        <dbReference type="EMBL" id="TLU74299.1"/>
    </source>
</evidence>
<dbReference type="PROSITE" id="PS00870">
    <property type="entry name" value="CLPAB_1"/>
    <property type="match status" value="1"/>
</dbReference>
<dbReference type="Gene3D" id="1.10.8.60">
    <property type="match status" value="2"/>
</dbReference>
<feature type="compositionally biased region" description="Gly residues" evidence="8">
    <location>
        <begin position="156"/>
        <end position="166"/>
    </location>
</feature>
<evidence type="ECO:0000256" key="8">
    <source>
        <dbReference type="SAM" id="MobiDB-lite"/>
    </source>
</evidence>
<dbReference type="NCBIfam" id="TIGR02639">
    <property type="entry name" value="ClpA"/>
    <property type="match status" value="1"/>
</dbReference>
<dbReference type="GO" id="GO:0034605">
    <property type="term" value="P:cellular response to heat"/>
    <property type="evidence" value="ECO:0007669"/>
    <property type="project" value="TreeGrafter"/>
</dbReference>
<dbReference type="Pfam" id="PF00004">
    <property type="entry name" value="AAA"/>
    <property type="match status" value="1"/>
</dbReference>
<dbReference type="FunFam" id="3.40.50.300:FF:000025">
    <property type="entry name" value="ATP-dependent Clp protease subunit"/>
    <property type="match status" value="1"/>
</dbReference>
<dbReference type="OrthoDB" id="9803641at2"/>
<evidence type="ECO:0000313" key="11">
    <source>
        <dbReference type="Proteomes" id="UP000305654"/>
    </source>
</evidence>
<feature type="domain" description="Clp R" evidence="9">
    <location>
        <begin position="1"/>
        <end position="144"/>
    </location>
</feature>
<accession>A0A5R9JBC4</accession>